<evidence type="ECO:0000313" key="1">
    <source>
        <dbReference type="EMBL" id="MBP2201382.1"/>
    </source>
</evidence>
<accession>A0A8J7RGE4</accession>
<dbReference type="EMBL" id="JAGGMV010000002">
    <property type="protein sequence ID" value="MBP2201382.1"/>
    <property type="molecule type" value="Genomic_DNA"/>
</dbReference>
<comment type="caution">
    <text evidence="1">The sequence shown here is derived from an EMBL/GenBank/DDBJ whole genome shotgun (WGS) entry which is preliminary data.</text>
</comment>
<evidence type="ECO:0000313" key="2">
    <source>
        <dbReference type="Proteomes" id="UP000740329"/>
    </source>
</evidence>
<protein>
    <submittedName>
        <fullName evidence="1">Pyridoxine/pyridoxamine 5'-phosphate oxidase</fullName>
    </submittedName>
</protein>
<dbReference type="AlphaFoldDB" id="A0A8J7RGE4"/>
<dbReference type="Proteomes" id="UP000740329">
    <property type="component" value="Unassembled WGS sequence"/>
</dbReference>
<gene>
    <name evidence="1" type="ORF">J3E07_000794</name>
</gene>
<name>A0A8J7RGE4_METVO</name>
<sequence length="76" mass="9474">MTMFIYLQYHLKQNEKIIFIKNLDKIGYILYTNLKITQILYNDYINFTLFYQISKKNYYFDVIQRNFKKNLQNILT</sequence>
<proteinExistence type="predicted"/>
<reference evidence="1" key="1">
    <citation type="submission" date="2021-03" db="EMBL/GenBank/DDBJ databases">
        <title>Genomic Encyclopedia of Type Strains, Phase IV (KMG-V): Genome sequencing to study the core and pangenomes of soil and plant-associated prokaryotes.</title>
        <authorList>
            <person name="Whitman W."/>
        </authorList>
    </citation>
    <scope>NUCLEOTIDE SEQUENCE</scope>
    <source>
        <strain evidence="1">C4</strain>
    </source>
</reference>
<organism evidence="1 2">
    <name type="scientific">Methanococcus voltae</name>
    <dbReference type="NCBI Taxonomy" id="2188"/>
    <lineage>
        <taxon>Archaea</taxon>
        <taxon>Methanobacteriati</taxon>
        <taxon>Methanobacteriota</taxon>
        <taxon>Methanomada group</taxon>
        <taxon>Methanococci</taxon>
        <taxon>Methanococcales</taxon>
        <taxon>Methanococcaceae</taxon>
        <taxon>Methanococcus</taxon>
    </lineage>
</organism>